<accession>A0A4R8RLB6</accession>
<evidence type="ECO:0000313" key="6">
    <source>
        <dbReference type="Proteomes" id="UP000295703"/>
    </source>
</evidence>
<dbReference type="Gene3D" id="3.40.50.720">
    <property type="entry name" value="NAD(P)-binding Rossmann-like Domain"/>
    <property type="match status" value="1"/>
</dbReference>
<feature type="domain" description="NmrA-like" evidence="4">
    <location>
        <begin position="4"/>
        <end position="272"/>
    </location>
</feature>
<dbReference type="EMBL" id="RYZW01000028">
    <property type="protein sequence ID" value="TDZ61820.1"/>
    <property type="molecule type" value="Genomic_DNA"/>
</dbReference>
<dbReference type="InterPro" id="IPR036291">
    <property type="entry name" value="NAD(P)-bd_dom_sf"/>
</dbReference>
<dbReference type="InterPro" id="IPR051609">
    <property type="entry name" value="NmrA/Isoflavone_reductase-like"/>
</dbReference>
<dbReference type="SUPFAM" id="SSF51735">
    <property type="entry name" value="NAD(P)-binding Rossmann-fold domains"/>
    <property type="match status" value="1"/>
</dbReference>
<dbReference type="GO" id="GO:0016491">
    <property type="term" value="F:oxidoreductase activity"/>
    <property type="evidence" value="ECO:0007669"/>
    <property type="project" value="UniProtKB-KW"/>
</dbReference>
<keyword evidence="2" id="KW-0521">NADP</keyword>
<sequence length="378" mass="41058">MAIIAVAGGSGPVGRSIVDGLVAHGGHKVFVLSRSSRLAKDGVQYLAVDYNDVQGTSSSLETNHVDTVISAMGVVTAEASASQVQLVKAANKSSTTRRFVVSAYDMLHKREQVAHFPMAKYTFETIDELDGTDLEYTRVVNGFFLDYYGMPHWKTHLHPWINFVNVEKKWAVIPGDGSAKANFITTQDMARFIARLMELDKWSKVSSIVADTLSISEVLEIAERVRGTQFNVVHDDLEKLKSGKISLIEKFPDIGASLDEAEKLFASIHYYAGTGAVLVPTEDALNSKFPDIVTKSAEDKRSIGKDEKLAMPGGPGPCRVCKHTWADTLKITILAAEKKAIEEATKSFWRKAATKAVAYAGAFAYAASSSSAASSKSK</sequence>
<dbReference type="AlphaFoldDB" id="A0A4R8RLB6"/>
<reference evidence="5 6" key="1">
    <citation type="submission" date="2018-12" db="EMBL/GenBank/DDBJ databases">
        <title>Genome sequence and assembly of Colletotrichum trifolii.</title>
        <authorList>
            <person name="Gan P."/>
            <person name="Shirasu K."/>
        </authorList>
    </citation>
    <scope>NUCLEOTIDE SEQUENCE [LARGE SCALE GENOMIC DNA]</scope>
    <source>
        <strain evidence="5 6">543-2</strain>
    </source>
</reference>
<protein>
    <submittedName>
        <fullName evidence="5">Oxidoreductase BOA1</fullName>
    </submittedName>
</protein>
<dbReference type="InterPro" id="IPR008030">
    <property type="entry name" value="NmrA-like"/>
</dbReference>
<evidence type="ECO:0000259" key="4">
    <source>
        <dbReference type="Pfam" id="PF05368"/>
    </source>
</evidence>
<keyword evidence="3" id="KW-0560">Oxidoreductase</keyword>
<name>A0A4R8RLB6_COLTR</name>
<evidence type="ECO:0000256" key="2">
    <source>
        <dbReference type="ARBA" id="ARBA00022857"/>
    </source>
</evidence>
<evidence type="ECO:0000256" key="3">
    <source>
        <dbReference type="ARBA" id="ARBA00023002"/>
    </source>
</evidence>
<evidence type="ECO:0000256" key="1">
    <source>
        <dbReference type="ARBA" id="ARBA00005725"/>
    </source>
</evidence>
<dbReference type="PANTHER" id="PTHR47706:SF4">
    <property type="entry name" value="NMRA-LIKE DOMAIN-CONTAINING PROTEIN"/>
    <property type="match status" value="1"/>
</dbReference>
<dbReference type="PANTHER" id="PTHR47706">
    <property type="entry name" value="NMRA-LIKE FAMILY PROTEIN"/>
    <property type="match status" value="1"/>
</dbReference>
<dbReference type="Gene3D" id="3.90.25.10">
    <property type="entry name" value="UDP-galactose 4-epimerase, domain 1"/>
    <property type="match status" value="1"/>
</dbReference>
<comment type="similarity">
    <text evidence="1">Belongs to the NmrA-type oxidoreductase family. Isoflavone reductase subfamily.</text>
</comment>
<dbReference type="Pfam" id="PF05368">
    <property type="entry name" value="NmrA"/>
    <property type="match status" value="1"/>
</dbReference>
<comment type="caution">
    <text evidence="5">The sequence shown here is derived from an EMBL/GenBank/DDBJ whole genome shotgun (WGS) entry which is preliminary data.</text>
</comment>
<proteinExistence type="inferred from homology"/>
<dbReference type="Proteomes" id="UP000295703">
    <property type="component" value="Unassembled WGS sequence"/>
</dbReference>
<keyword evidence="6" id="KW-1185">Reference proteome</keyword>
<gene>
    <name evidence="5" type="primary">BOA1-2</name>
    <name evidence="5" type="ORF">CTRI78_v004065</name>
</gene>
<evidence type="ECO:0000313" key="5">
    <source>
        <dbReference type="EMBL" id="TDZ61820.1"/>
    </source>
</evidence>
<organism evidence="5 6">
    <name type="scientific">Colletotrichum trifolii</name>
    <dbReference type="NCBI Taxonomy" id="5466"/>
    <lineage>
        <taxon>Eukaryota</taxon>
        <taxon>Fungi</taxon>
        <taxon>Dikarya</taxon>
        <taxon>Ascomycota</taxon>
        <taxon>Pezizomycotina</taxon>
        <taxon>Sordariomycetes</taxon>
        <taxon>Hypocreomycetidae</taxon>
        <taxon>Glomerellales</taxon>
        <taxon>Glomerellaceae</taxon>
        <taxon>Colletotrichum</taxon>
        <taxon>Colletotrichum orbiculare species complex</taxon>
    </lineage>
</organism>